<gene>
    <name evidence="2" type="ORF">SAMN04489793_2412</name>
</gene>
<name>A0A1H4SW90_TSUTY</name>
<dbReference type="EMBL" id="FNSA01000003">
    <property type="protein sequence ID" value="SEC48452.1"/>
    <property type="molecule type" value="Genomic_DNA"/>
</dbReference>
<dbReference type="PANTHER" id="PTHR30137">
    <property type="entry name" value="LUCIFERASE-LIKE MONOOXYGENASE"/>
    <property type="match status" value="1"/>
</dbReference>
<keyword evidence="2" id="KW-0503">Monooxygenase</keyword>
<protein>
    <submittedName>
        <fullName evidence="2">Luciferase-like monooxygenase</fullName>
    </submittedName>
</protein>
<dbReference type="RefSeq" id="WP_068742049.1">
    <property type="nucleotide sequence ID" value="NZ_CBDRGN010000001.1"/>
</dbReference>
<organism evidence="2 3">
    <name type="scientific">Tsukamurella tyrosinosolvens</name>
    <dbReference type="NCBI Taxonomy" id="57704"/>
    <lineage>
        <taxon>Bacteria</taxon>
        <taxon>Bacillati</taxon>
        <taxon>Actinomycetota</taxon>
        <taxon>Actinomycetes</taxon>
        <taxon>Mycobacteriales</taxon>
        <taxon>Tsukamurellaceae</taxon>
        <taxon>Tsukamurella</taxon>
    </lineage>
</organism>
<dbReference type="Gene3D" id="3.20.20.30">
    <property type="entry name" value="Luciferase-like domain"/>
    <property type="match status" value="1"/>
</dbReference>
<evidence type="ECO:0000313" key="2">
    <source>
        <dbReference type="EMBL" id="SEC48452.1"/>
    </source>
</evidence>
<feature type="domain" description="Luciferase-like" evidence="1">
    <location>
        <begin position="15"/>
        <end position="260"/>
    </location>
</feature>
<dbReference type="Proteomes" id="UP000182241">
    <property type="component" value="Unassembled WGS sequence"/>
</dbReference>
<dbReference type="Pfam" id="PF00296">
    <property type="entry name" value="Bac_luciferase"/>
    <property type="match status" value="1"/>
</dbReference>
<dbReference type="InterPro" id="IPR011251">
    <property type="entry name" value="Luciferase-like_dom"/>
</dbReference>
<dbReference type="OrthoDB" id="7903015at2"/>
<dbReference type="STRING" id="57704.SAMN04489793_2412"/>
<keyword evidence="2" id="KW-0560">Oxidoreductase</keyword>
<dbReference type="GO" id="GO:0004497">
    <property type="term" value="F:monooxygenase activity"/>
    <property type="evidence" value="ECO:0007669"/>
    <property type="project" value="UniProtKB-KW"/>
</dbReference>
<dbReference type="SUPFAM" id="SSF51679">
    <property type="entry name" value="Bacterial luciferase-like"/>
    <property type="match status" value="1"/>
</dbReference>
<dbReference type="AlphaFoldDB" id="A0A1H4SW90"/>
<evidence type="ECO:0000259" key="1">
    <source>
        <dbReference type="Pfam" id="PF00296"/>
    </source>
</evidence>
<sequence>MTIESLAFLTPGNYLDADPAAGLEDTLRLIAFGEGLGYRGAWVRQRHLEHGISSAAVFLGAASQRTSTIELGTAVIPIGYENPFRLAEDLSLADALSRGRLQPGFSTGMPHADLLADVVFDGDWRAYELGHARVARTVEHLRGAFLGGEDARIESPGNVQRPRLQPHTPGLADRSWYGGTSLGSSRWTGEAGLHLLTGNIVSAAGIDSDDFGTVQATLVDAYRAAGGAGKRVAVGRVIVPTDSADRATVARYREYVRSRHDRTLTAHGEKRTLFAEDLVGPIAEIAERLAADPAFSPESGPVTEFRLELPYEFDVRDYEQILTDARGLLPALSSAA</sequence>
<dbReference type="PANTHER" id="PTHR30137:SF15">
    <property type="entry name" value="BLL6902 PROTEIN"/>
    <property type="match status" value="1"/>
</dbReference>
<evidence type="ECO:0000313" key="3">
    <source>
        <dbReference type="Proteomes" id="UP000182241"/>
    </source>
</evidence>
<dbReference type="InterPro" id="IPR050766">
    <property type="entry name" value="Bact_Lucif_Oxidored"/>
</dbReference>
<proteinExistence type="predicted"/>
<dbReference type="GO" id="GO:0016705">
    <property type="term" value="F:oxidoreductase activity, acting on paired donors, with incorporation or reduction of molecular oxygen"/>
    <property type="evidence" value="ECO:0007669"/>
    <property type="project" value="InterPro"/>
</dbReference>
<reference evidence="3" key="1">
    <citation type="submission" date="2016-10" db="EMBL/GenBank/DDBJ databases">
        <authorList>
            <person name="Varghese N."/>
            <person name="Submissions S."/>
        </authorList>
    </citation>
    <scope>NUCLEOTIDE SEQUENCE [LARGE SCALE GENOMIC DNA]</scope>
    <source>
        <strain evidence="3">DSM 44234</strain>
    </source>
</reference>
<accession>A0A1H4SW90</accession>
<keyword evidence="3" id="KW-1185">Reference proteome</keyword>
<dbReference type="GO" id="GO:0005829">
    <property type="term" value="C:cytosol"/>
    <property type="evidence" value="ECO:0007669"/>
    <property type="project" value="TreeGrafter"/>
</dbReference>
<dbReference type="InterPro" id="IPR036661">
    <property type="entry name" value="Luciferase-like_sf"/>
</dbReference>